<evidence type="ECO:0000313" key="3">
    <source>
        <dbReference type="Proteomes" id="UP000075455"/>
    </source>
</evidence>
<evidence type="ECO:0000256" key="1">
    <source>
        <dbReference type="SAM" id="Phobius"/>
    </source>
</evidence>
<dbReference type="Proteomes" id="UP000075455">
    <property type="component" value="Unassembled WGS sequence"/>
</dbReference>
<dbReference type="PATRIC" id="fig|81408.3.peg.4082"/>
<dbReference type="EMBL" id="LQYS01000062">
    <property type="protein sequence ID" value="KYD12392.1"/>
    <property type="molecule type" value="Genomic_DNA"/>
</dbReference>
<keyword evidence="1" id="KW-0472">Membrane</keyword>
<accession>A0A150LKV9</accession>
<keyword evidence="1" id="KW-0812">Transmembrane</keyword>
<reference evidence="2 3" key="1">
    <citation type="submission" date="2016-01" db="EMBL/GenBank/DDBJ databases">
        <title>Draft Genome Sequences of Seven Thermophilic Sporeformers Isolated from Foods.</title>
        <authorList>
            <person name="Berendsen E.M."/>
            <person name="Wells-Bennik M.H."/>
            <person name="Krawcyk A.O."/>
            <person name="De Jong A."/>
            <person name="Holsappel S."/>
            <person name="Eijlander R.T."/>
            <person name="Kuipers O.P."/>
        </authorList>
    </citation>
    <scope>NUCLEOTIDE SEQUENCE [LARGE SCALE GENOMIC DNA]</scope>
    <source>
        <strain evidence="2 3">B4119</strain>
    </source>
</reference>
<dbReference type="STRING" id="81408.B4119_2898"/>
<dbReference type="AlphaFoldDB" id="A0A150LKV9"/>
<evidence type="ECO:0000313" key="2">
    <source>
        <dbReference type="EMBL" id="KYD12392.1"/>
    </source>
</evidence>
<organism evidence="2 3">
    <name type="scientific">Saccharococcus caldoxylosilyticus</name>
    <dbReference type="NCBI Taxonomy" id="81408"/>
    <lineage>
        <taxon>Bacteria</taxon>
        <taxon>Bacillati</taxon>
        <taxon>Bacillota</taxon>
        <taxon>Bacilli</taxon>
        <taxon>Bacillales</taxon>
        <taxon>Anoxybacillaceae</taxon>
        <taxon>Saccharococcus</taxon>
    </lineage>
</organism>
<feature type="transmembrane region" description="Helical" evidence="1">
    <location>
        <begin position="12"/>
        <end position="32"/>
    </location>
</feature>
<protein>
    <submittedName>
        <fullName evidence="2">Uncharacterized protein</fullName>
    </submittedName>
</protein>
<gene>
    <name evidence="2" type="ORF">B4119_2898</name>
</gene>
<proteinExistence type="predicted"/>
<name>A0A150LKV9_9BACL</name>
<keyword evidence="1" id="KW-1133">Transmembrane helix</keyword>
<comment type="caution">
    <text evidence="2">The sequence shown here is derived from an EMBL/GenBank/DDBJ whole genome shotgun (WGS) entry which is preliminary data.</text>
</comment>
<sequence>MFGYVLFQDGRRGGSVLAFIIIVSHFLLYYSVHYSVLI</sequence>